<dbReference type="PANTHER" id="PTHR30329:SF20">
    <property type="entry name" value="EXPORTED PROTEIN"/>
    <property type="match status" value="1"/>
</dbReference>
<dbReference type="Pfam" id="PF14346">
    <property type="entry name" value="DUF4398"/>
    <property type="match status" value="1"/>
</dbReference>
<reference evidence="7 8" key="1">
    <citation type="submission" date="2020-05" db="EMBL/GenBank/DDBJ databases">
        <title>Aquincola sp. isolate from soil.</title>
        <authorList>
            <person name="Han J."/>
            <person name="Kim D.-U."/>
        </authorList>
    </citation>
    <scope>NUCLEOTIDE SEQUENCE [LARGE SCALE GENOMIC DNA]</scope>
    <source>
        <strain evidence="7 8">S2</strain>
    </source>
</reference>
<evidence type="ECO:0000256" key="4">
    <source>
        <dbReference type="SAM" id="Coils"/>
    </source>
</evidence>
<feature type="domain" description="OmpA-like" evidence="6">
    <location>
        <begin position="186"/>
        <end position="303"/>
    </location>
</feature>
<dbReference type="SUPFAM" id="SSF103088">
    <property type="entry name" value="OmpA-like"/>
    <property type="match status" value="1"/>
</dbReference>
<evidence type="ECO:0000256" key="2">
    <source>
        <dbReference type="ARBA" id="ARBA00023136"/>
    </source>
</evidence>
<proteinExistence type="predicted"/>
<dbReference type="InterPro" id="IPR006665">
    <property type="entry name" value="OmpA-like"/>
</dbReference>
<keyword evidence="2 3" id="KW-0472">Membrane</keyword>
<name>A0ABX2E9C7_9BURK</name>
<evidence type="ECO:0000313" key="7">
    <source>
        <dbReference type="EMBL" id="NRF65589.1"/>
    </source>
</evidence>
<evidence type="ECO:0000313" key="8">
    <source>
        <dbReference type="Proteomes" id="UP000737171"/>
    </source>
</evidence>
<gene>
    <name evidence="7" type="ORF">HLB44_01195</name>
</gene>
<dbReference type="PRINTS" id="PR01023">
    <property type="entry name" value="NAFLGMOTY"/>
</dbReference>
<keyword evidence="8" id="KW-1185">Reference proteome</keyword>
<dbReference type="PROSITE" id="PS51257">
    <property type="entry name" value="PROKAR_LIPOPROTEIN"/>
    <property type="match status" value="1"/>
</dbReference>
<organism evidence="7 8">
    <name type="scientific">Pseudaquabacterium terrae</name>
    <dbReference type="NCBI Taxonomy" id="2732868"/>
    <lineage>
        <taxon>Bacteria</taxon>
        <taxon>Pseudomonadati</taxon>
        <taxon>Pseudomonadota</taxon>
        <taxon>Betaproteobacteria</taxon>
        <taxon>Burkholderiales</taxon>
        <taxon>Sphaerotilaceae</taxon>
        <taxon>Pseudaquabacterium</taxon>
    </lineage>
</organism>
<dbReference type="Pfam" id="PF00691">
    <property type="entry name" value="OmpA"/>
    <property type="match status" value="1"/>
</dbReference>
<dbReference type="Proteomes" id="UP000737171">
    <property type="component" value="Unassembled WGS sequence"/>
</dbReference>
<dbReference type="InterPro" id="IPR006664">
    <property type="entry name" value="OMP_bac"/>
</dbReference>
<accession>A0ABX2E9C7</accession>
<feature type="signal peptide" evidence="5">
    <location>
        <begin position="1"/>
        <end position="20"/>
    </location>
</feature>
<feature type="coiled-coil region" evidence="4">
    <location>
        <begin position="96"/>
        <end position="170"/>
    </location>
</feature>
<dbReference type="PROSITE" id="PS51123">
    <property type="entry name" value="OMPA_2"/>
    <property type="match status" value="1"/>
</dbReference>
<dbReference type="InterPro" id="IPR025511">
    <property type="entry name" value="DUF4398"/>
</dbReference>
<dbReference type="InterPro" id="IPR036737">
    <property type="entry name" value="OmpA-like_sf"/>
</dbReference>
<keyword evidence="4" id="KW-0175">Coiled coil</keyword>
<dbReference type="CDD" id="cd07185">
    <property type="entry name" value="OmpA_C-like"/>
    <property type="match status" value="1"/>
</dbReference>
<dbReference type="RefSeq" id="WP_173119773.1">
    <property type="nucleotide sequence ID" value="NZ_JABRWJ010000001.1"/>
</dbReference>
<evidence type="ECO:0000256" key="1">
    <source>
        <dbReference type="ARBA" id="ARBA00004442"/>
    </source>
</evidence>
<keyword evidence="5" id="KW-0732">Signal</keyword>
<sequence>MKRLLSATAVACGLLLGACASTPSTPPELLDARAAVRQAESDPAVLAHAALELKKATDTLNRANDLLAKREAPSAVISTAHVAHAQARTAMALAAAKRDEDAIKTAEADRERARADVRTAEAQRARAQASSAQAQANVANAQAAAAQNRALSAEQLAAQAQADAAAAQQRTLILQQRLTDLQAKETERGLLVTLGDVLFEFNRADLRPTAQGQLQKLADFLKQYPDRRVLIEGHTDSVGSAAYNEQLSRRRAEAVASVLTGMGIGPNRVTFTGYGKSYPVADNRTDTNRALNRRVEVYISNNDQPVRMRG</sequence>
<comment type="caution">
    <text evidence="7">The sequence shown here is derived from an EMBL/GenBank/DDBJ whole genome shotgun (WGS) entry which is preliminary data.</text>
</comment>
<dbReference type="PANTHER" id="PTHR30329">
    <property type="entry name" value="STATOR ELEMENT OF FLAGELLAR MOTOR COMPLEX"/>
    <property type="match status" value="1"/>
</dbReference>
<dbReference type="Gene3D" id="3.30.1330.60">
    <property type="entry name" value="OmpA-like domain"/>
    <property type="match status" value="1"/>
</dbReference>
<evidence type="ECO:0000259" key="6">
    <source>
        <dbReference type="PROSITE" id="PS51123"/>
    </source>
</evidence>
<protein>
    <submittedName>
        <fullName evidence="7">OmpA family protein</fullName>
    </submittedName>
</protein>
<evidence type="ECO:0000256" key="3">
    <source>
        <dbReference type="PROSITE-ProRule" id="PRU00473"/>
    </source>
</evidence>
<dbReference type="InterPro" id="IPR050330">
    <property type="entry name" value="Bact_OuterMem_StrucFunc"/>
</dbReference>
<comment type="subcellular location">
    <subcellularLocation>
        <location evidence="1">Cell outer membrane</location>
    </subcellularLocation>
</comment>
<evidence type="ECO:0000256" key="5">
    <source>
        <dbReference type="SAM" id="SignalP"/>
    </source>
</evidence>
<feature type="chain" id="PRO_5046876193" evidence="5">
    <location>
        <begin position="21"/>
        <end position="310"/>
    </location>
</feature>
<dbReference type="PRINTS" id="PR01021">
    <property type="entry name" value="OMPADOMAIN"/>
</dbReference>
<dbReference type="EMBL" id="JABRWJ010000001">
    <property type="protein sequence ID" value="NRF65589.1"/>
    <property type="molecule type" value="Genomic_DNA"/>
</dbReference>